<dbReference type="InterPro" id="IPR025597">
    <property type="entry name" value="DUF4345"/>
</dbReference>
<dbReference type="EMBL" id="SMZO01000015">
    <property type="protein sequence ID" value="TDL89033.1"/>
    <property type="molecule type" value="Genomic_DNA"/>
</dbReference>
<name>A0A4R6B355_9RHOB</name>
<feature type="transmembrane region" description="Helical" evidence="1">
    <location>
        <begin position="101"/>
        <end position="119"/>
    </location>
</feature>
<keyword evidence="1" id="KW-0472">Membrane</keyword>
<sequence>MQCGFLLVAAVGLTPIALSYGLFPGASLSWLFGIDAGDVNTRHIFRAIMGLYLAMVVFWVIGAVRTDLRVAALWSLVVFMIGLALGRMLSLTFDGWPHPLLVVYMILEFGFAFVGWKLLHPTQARTSAR</sequence>
<feature type="transmembrane region" description="Helical" evidence="1">
    <location>
        <begin position="43"/>
        <end position="64"/>
    </location>
</feature>
<feature type="transmembrane region" description="Helical" evidence="1">
    <location>
        <begin position="71"/>
        <end position="89"/>
    </location>
</feature>
<protein>
    <submittedName>
        <fullName evidence="2">DUF4345 domain-containing protein</fullName>
    </submittedName>
</protein>
<dbReference type="AlphaFoldDB" id="A0A4R6B355"/>
<reference evidence="2 3" key="1">
    <citation type="submission" date="2019-03" db="EMBL/GenBank/DDBJ databases">
        <title>Rhodobacteraceae bacterium SM1902, a new member of the family Rhodobacteraceae isolated from Yantai.</title>
        <authorList>
            <person name="Sun Y."/>
        </authorList>
    </citation>
    <scope>NUCLEOTIDE SEQUENCE [LARGE SCALE GENOMIC DNA]</scope>
    <source>
        <strain evidence="2 3">SM1902</strain>
    </source>
</reference>
<comment type="caution">
    <text evidence="2">The sequence shown here is derived from an EMBL/GenBank/DDBJ whole genome shotgun (WGS) entry which is preliminary data.</text>
</comment>
<dbReference type="OrthoDB" id="1188911at2"/>
<evidence type="ECO:0000256" key="1">
    <source>
        <dbReference type="SAM" id="Phobius"/>
    </source>
</evidence>
<keyword evidence="3" id="KW-1185">Reference proteome</keyword>
<proteinExistence type="predicted"/>
<accession>A0A4R6B355</accession>
<gene>
    <name evidence="2" type="ORF">E2L05_08595</name>
</gene>
<evidence type="ECO:0000313" key="2">
    <source>
        <dbReference type="EMBL" id="TDL89033.1"/>
    </source>
</evidence>
<dbReference type="Pfam" id="PF14248">
    <property type="entry name" value="DUF4345"/>
    <property type="match status" value="1"/>
</dbReference>
<keyword evidence="1" id="KW-0812">Transmembrane</keyword>
<dbReference type="Proteomes" id="UP000294562">
    <property type="component" value="Unassembled WGS sequence"/>
</dbReference>
<evidence type="ECO:0000313" key="3">
    <source>
        <dbReference type="Proteomes" id="UP000294562"/>
    </source>
</evidence>
<organism evidence="2 3">
    <name type="scientific">Meridianimarinicoccus aquatilis</name>
    <dbReference type="NCBI Taxonomy" id="2552766"/>
    <lineage>
        <taxon>Bacteria</taxon>
        <taxon>Pseudomonadati</taxon>
        <taxon>Pseudomonadota</taxon>
        <taxon>Alphaproteobacteria</taxon>
        <taxon>Rhodobacterales</taxon>
        <taxon>Paracoccaceae</taxon>
        <taxon>Meridianimarinicoccus</taxon>
    </lineage>
</organism>
<keyword evidence="1" id="KW-1133">Transmembrane helix</keyword>